<sequence>MQVDDIEIAYKEFGEGEPLIFIMGYKSTMDLWPPEVLLNLSSKYRVIIFDNRGMGLTTSSDKPFSLELFADDTAGLIDALDIDRADVLGWSMGADTAQELAIRHPDKVGRLILYGSSCGGNESILSSPEVLEKLTDNSGSAAEQGERLLSLLFPADWFSKNPNPMTYFPIPKETSTTESYERQTEAMVSWNGTYSRLSEIESPTLLLTGAEDILTPPANSFILGEKIPGAWVIQVPDSGHGLMYQYPAEFVRIVEFFLDGGVYVK</sequence>
<dbReference type="SUPFAM" id="SSF53474">
    <property type="entry name" value="alpha/beta-Hydrolases"/>
    <property type="match status" value="1"/>
</dbReference>
<feature type="domain" description="AB hydrolase-1" evidence="1">
    <location>
        <begin position="18"/>
        <end position="124"/>
    </location>
</feature>
<dbReference type="GeneID" id="74307539"/>
<dbReference type="RefSeq" id="WP_257741383.1">
    <property type="nucleotide sequence ID" value="NZ_CP096115.1"/>
</dbReference>
<dbReference type="InterPro" id="IPR050471">
    <property type="entry name" value="AB_hydrolase"/>
</dbReference>
<evidence type="ECO:0000313" key="3">
    <source>
        <dbReference type="Proteomes" id="UP001060368"/>
    </source>
</evidence>
<dbReference type="PANTHER" id="PTHR43433:SF5">
    <property type="entry name" value="AB HYDROLASE-1 DOMAIN-CONTAINING PROTEIN"/>
    <property type="match status" value="1"/>
</dbReference>
<keyword evidence="2" id="KW-0378">Hydrolase</keyword>
<dbReference type="InterPro" id="IPR000073">
    <property type="entry name" value="AB_hydrolase_1"/>
</dbReference>
<dbReference type="Pfam" id="PF00561">
    <property type="entry name" value="Abhydrolase_1"/>
    <property type="match status" value="1"/>
</dbReference>
<dbReference type="EMBL" id="CP096115">
    <property type="protein sequence ID" value="UUX91231.1"/>
    <property type="molecule type" value="Genomic_DNA"/>
</dbReference>
<organism evidence="2 3">
    <name type="scientific">Methanoplanus endosymbiosus</name>
    <dbReference type="NCBI Taxonomy" id="33865"/>
    <lineage>
        <taxon>Archaea</taxon>
        <taxon>Methanobacteriati</taxon>
        <taxon>Methanobacteriota</taxon>
        <taxon>Stenosarchaea group</taxon>
        <taxon>Methanomicrobia</taxon>
        <taxon>Methanomicrobiales</taxon>
        <taxon>Methanomicrobiaceae</taxon>
        <taxon>Methanoplanus</taxon>
    </lineage>
</organism>
<name>A0A9E7TKI1_9EURY</name>
<keyword evidence="3" id="KW-1185">Reference proteome</keyword>
<gene>
    <name evidence="2" type="ORF">L6E24_07525</name>
</gene>
<dbReference type="GO" id="GO:0016787">
    <property type="term" value="F:hydrolase activity"/>
    <property type="evidence" value="ECO:0007669"/>
    <property type="project" value="UniProtKB-KW"/>
</dbReference>
<accession>A0A9E7TKI1</accession>
<proteinExistence type="predicted"/>
<evidence type="ECO:0000313" key="2">
    <source>
        <dbReference type="EMBL" id="UUX91231.1"/>
    </source>
</evidence>
<reference evidence="2" key="1">
    <citation type="submission" date="2022-04" db="EMBL/GenBank/DDBJ databases">
        <title>Complete genome of Methanoplanus endosymbiosus DSM 3599.</title>
        <authorList>
            <person name="Chen S.-C."/>
            <person name="You Y.-T."/>
            <person name="Zhou Y.-Z."/>
            <person name="Lai M.-C."/>
        </authorList>
    </citation>
    <scope>NUCLEOTIDE SEQUENCE</scope>
    <source>
        <strain evidence="2">DSM 3599</strain>
    </source>
</reference>
<dbReference type="KEGG" id="mend:L6E24_07525"/>
<dbReference type="Proteomes" id="UP001060368">
    <property type="component" value="Chromosome"/>
</dbReference>
<dbReference type="PRINTS" id="PR00111">
    <property type="entry name" value="ABHYDROLASE"/>
</dbReference>
<dbReference type="InterPro" id="IPR029058">
    <property type="entry name" value="AB_hydrolase_fold"/>
</dbReference>
<dbReference type="PANTHER" id="PTHR43433">
    <property type="entry name" value="HYDROLASE, ALPHA/BETA FOLD FAMILY PROTEIN"/>
    <property type="match status" value="1"/>
</dbReference>
<protein>
    <submittedName>
        <fullName evidence="2">Alpha/beta hydrolase</fullName>
    </submittedName>
</protein>
<dbReference type="Gene3D" id="3.40.50.1820">
    <property type="entry name" value="alpha/beta hydrolase"/>
    <property type="match status" value="1"/>
</dbReference>
<dbReference type="AlphaFoldDB" id="A0A9E7TKI1"/>
<evidence type="ECO:0000259" key="1">
    <source>
        <dbReference type="Pfam" id="PF00561"/>
    </source>
</evidence>